<protein>
    <submittedName>
        <fullName evidence="1">Uncharacterized protein</fullName>
    </submittedName>
</protein>
<dbReference type="Proteomes" id="UP000054538">
    <property type="component" value="Unassembled WGS sequence"/>
</dbReference>
<name>A0A0D0CJ44_9AGAM</name>
<evidence type="ECO:0000313" key="1">
    <source>
        <dbReference type="EMBL" id="KIK75218.1"/>
    </source>
</evidence>
<reference evidence="1 2" key="1">
    <citation type="submission" date="2014-04" db="EMBL/GenBank/DDBJ databases">
        <authorList>
            <consortium name="DOE Joint Genome Institute"/>
            <person name="Kuo A."/>
            <person name="Kohler A."/>
            <person name="Jargeat P."/>
            <person name="Nagy L.G."/>
            <person name="Floudas D."/>
            <person name="Copeland A."/>
            <person name="Barry K.W."/>
            <person name="Cichocki N."/>
            <person name="Veneault-Fourrey C."/>
            <person name="LaButti K."/>
            <person name="Lindquist E.A."/>
            <person name="Lipzen A."/>
            <person name="Lundell T."/>
            <person name="Morin E."/>
            <person name="Murat C."/>
            <person name="Sun H."/>
            <person name="Tunlid A."/>
            <person name="Henrissat B."/>
            <person name="Grigoriev I.V."/>
            <person name="Hibbett D.S."/>
            <person name="Martin F."/>
            <person name="Nordberg H.P."/>
            <person name="Cantor M.N."/>
            <person name="Hua S.X."/>
        </authorList>
    </citation>
    <scope>NUCLEOTIDE SEQUENCE [LARGE SCALE GENOMIC DNA]</scope>
    <source>
        <strain evidence="1 2">Ve08.2h10</strain>
    </source>
</reference>
<dbReference type="AlphaFoldDB" id="A0A0D0CJ44"/>
<dbReference type="EMBL" id="KN828264">
    <property type="protein sequence ID" value="KIK75218.1"/>
    <property type="molecule type" value="Genomic_DNA"/>
</dbReference>
<feature type="non-terminal residue" evidence="1">
    <location>
        <position position="156"/>
    </location>
</feature>
<accession>A0A0D0CJ44</accession>
<dbReference type="InParanoid" id="A0A0D0CJ44"/>
<dbReference type="OrthoDB" id="2669721at2759"/>
<organism evidence="1 2">
    <name type="scientific">Paxillus rubicundulus Ve08.2h10</name>
    <dbReference type="NCBI Taxonomy" id="930991"/>
    <lineage>
        <taxon>Eukaryota</taxon>
        <taxon>Fungi</taxon>
        <taxon>Dikarya</taxon>
        <taxon>Basidiomycota</taxon>
        <taxon>Agaricomycotina</taxon>
        <taxon>Agaricomycetes</taxon>
        <taxon>Agaricomycetidae</taxon>
        <taxon>Boletales</taxon>
        <taxon>Paxilineae</taxon>
        <taxon>Paxillaceae</taxon>
        <taxon>Paxillus</taxon>
    </lineage>
</organism>
<proteinExistence type="predicted"/>
<dbReference type="HOGENOM" id="CLU_047287_2_1_1"/>
<sequence length="156" mass="17960">YAIPHIKRWARLLLPNGHIARCAWREKWKPQEQINIRFMEVLYYTRLAVEGDMADADPDQNWHFVDIALIHLDPQLLAMSEQTVASCLLLNEIQVIDIKAIISVVGMIPHTPRLPSGVMEDQFFLLERPRLDLTHFAVPRAAHTDEDEDNNAGDIE</sequence>
<evidence type="ECO:0000313" key="2">
    <source>
        <dbReference type="Proteomes" id="UP000054538"/>
    </source>
</evidence>
<gene>
    <name evidence="1" type="ORF">PAXRUDRAFT_173445</name>
</gene>
<keyword evidence="2" id="KW-1185">Reference proteome</keyword>
<reference evidence="2" key="2">
    <citation type="submission" date="2015-01" db="EMBL/GenBank/DDBJ databases">
        <title>Evolutionary Origins and Diversification of the Mycorrhizal Mutualists.</title>
        <authorList>
            <consortium name="DOE Joint Genome Institute"/>
            <consortium name="Mycorrhizal Genomics Consortium"/>
            <person name="Kohler A."/>
            <person name="Kuo A."/>
            <person name="Nagy L.G."/>
            <person name="Floudas D."/>
            <person name="Copeland A."/>
            <person name="Barry K.W."/>
            <person name="Cichocki N."/>
            <person name="Veneault-Fourrey C."/>
            <person name="LaButti K."/>
            <person name="Lindquist E.A."/>
            <person name="Lipzen A."/>
            <person name="Lundell T."/>
            <person name="Morin E."/>
            <person name="Murat C."/>
            <person name="Riley R."/>
            <person name="Ohm R."/>
            <person name="Sun H."/>
            <person name="Tunlid A."/>
            <person name="Henrissat B."/>
            <person name="Grigoriev I.V."/>
            <person name="Hibbett D.S."/>
            <person name="Martin F."/>
        </authorList>
    </citation>
    <scope>NUCLEOTIDE SEQUENCE [LARGE SCALE GENOMIC DNA]</scope>
    <source>
        <strain evidence="2">Ve08.2h10</strain>
    </source>
</reference>